<dbReference type="PANTHER" id="PTHR46471">
    <property type="entry name" value="CHITIN DEACETYLASE"/>
    <property type="match status" value="1"/>
</dbReference>
<feature type="region of interest" description="Disordered" evidence="7">
    <location>
        <begin position="293"/>
        <end position="372"/>
    </location>
</feature>
<feature type="compositionally biased region" description="Basic and acidic residues" evidence="7">
    <location>
        <begin position="661"/>
        <end position="684"/>
    </location>
</feature>
<dbReference type="InterPro" id="IPR002509">
    <property type="entry name" value="NODB_dom"/>
</dbReference>
<evidence type="ECO:0000259" key="9">
    <source>
        <dbReference type="PROSITE" id="PS51677"/>
    </source>
</evidence>
<keyword evidence="6" id="KW-0170">Cobalt</keyword>
<comment type="cofactor">
    <cofactor evidence="1">
        <name>Co(2+)</name>
        <dbReference type="ChEBI" id="CHEBI:48828"/>
    </cofactor>
</comment>
<keyword evidence="4" id="KW-0378">Hydrolase</keyword>
<dbReference type="GO" id="GO:0016810">
    <property type="term" value="F:hydrolase activity, acting on carbon-nitrogen (but not peptide) bonds"/>
    <property type="evidence" value="ECO:0007669"/>
    <property type="project" value="InterPro"/>
</dbReference>
<dbReference type="OrthoDB" id="407355at2759"/>
<feature type="domain" description="NodB homology" evidence="9">
    <location>
        <begin position="97"/>
        <end position="283"/>
    </location>
</feature>
<protein>
    <recommendedName>
        <fullName evidence="9">NodB homology domain-containing protein</fullName>
    </recommendedName>
</protein>
<dbReference type="GO" id="GO:0005975">
    <property type="term" value="P:carbohydrate metabolic process"/>
    <property type="evidence" value="ECO:0007669"/>
    <property type="project" value="InterPro"/>
</dbReference>
<evidence type="ECO:0000256" key="7">
    <source>
        <dbReference type="SAM" id="MobiDB-lite"/>
    </source>
</evidence>
<dbReference type="InterPro" id="IPR011330">
    <property type="entry name" value="Glyco_hydro/deAcase_b/a-brl"/>
</dbReference>
<dbReference type="CDD" id="cd10951">
    <property type="entry name" value="CE4_ClCDA_like"/>
    <property type="match status" value="1"/>
</dbReference>
<reference evidence="10 11" key="1">
    <citation type="submission" date="2015-09" db="EMBL/GenBank/DDBJ databases">
        <title>Host preference determinants of Valsa canker pathogens revealed by comparative genomics.</title>
        <authorList>
            <person name="Yin Z."/>
            <person name="Huang L."/>
        </authorList>
    </citation>
    <scope>NUCLEOTIDE SEQUENCE [LARGE SCALE GENOMIC DNA]</scope>
    <source>
        <strain evidence="10 11">YSFL</strain>
    </source>
</reference>
<dbReference type="STRING" id="252740.A0A423WCF9"/>
<name>A0A423WCF9_CYTCH</name>
<dbReference type="EMBL" id="LJZO01000007">
    <property type="protein sequence ID" value="ROW01074.1"/>
    <property type="molecule type" value="Genomic_DNA"/>
</dbReference>
<evidence type="ECO:0000313" key="10">
    <source>
        <dbReference type="EMBL" id="ROW01074.1"/>
    </source>
</evidence>
<feature type="compositionally biased region" description="Gly residues" evidence="7">
    <location>
        <begin position="318"/>
        <end position="328"/>
    </location>
</feature>
<keyword evidence="5" id="KW-0119">Carbohydrate metabolism</keyword>
<proteinExistence type="predicted"/>
<evidence type="ECO:0000256" key="1">
    <source>
        <dbReference type="ARBA" id="ARBA00001941"/>
    </source>
</evidence>
<dbReference type="PANTHER" id="PTHR46471:SF2">
    <property type="entry name" value="CHITIN DEACETYLASE-RELATED"/>
    <property type="match status" value="1"/>
</dbReference>
<feature type="compositionally biased region" description="Basic and acidic residues" evidence="7">
    <location>
        <begin position="612"/>
        <end position="626"/>
    </location>
</feature>
<dbReference type="AlphaFoldDB" id="A0A423WCF9"/>
<gene>
    <name evidence="10" type="ORF">VSDG_02861</name>
</gene>
<evidence type="ECO:0000256" key="8">
    <source>
        <dbReference type="SAM" id="SignalP"/>
    </source>
</evidence>
<evidence type="ECO:0000313" key="11">
    <source>
        <dbReference type="Proteomes" id="UP000284375"/>
    </source>
</evidence>
<dbReference type="SUPFAM" id="SSF88713">
    <property type="entry name" value="Glycoside hydrolase/deacetylase"/>
    <property type="match status" value="1"/>
</dbReference>
<evidence type="ECO:0000256" key="4">
    <source>
        <dbReference type="ARBA" id="ARBA00022801"/>
    </source>
</evidence>
<comment type="caution">
    <text evidence="10">The sequence shown here is derived from an EMBL/GenBank/DDBJ whole genome shotgun (WGS) entry which is preliminary data.</text>
</comment>
<feature type="compositionally biased region" description="Polar residues" evidence="7">
    <location>
        <begin position="361"/>
        <end position="372"/>
    </location>
</feature>
<dbReference type="Pfam" id="PF01522">
    <property type="entry name" value="Polysacc_deac_1"/>
    <property type="match status" value="1"/>
</dbReference>
<accession>A0A423WCF9</accession>
<dbReference type="Proteomes" id="UP000284375">
    <property type="component" value="Unassembled WGS sequence"/>
</dbReference>
<evidence type="ECO:0000256" key="6">
    <source>
        <dbReference type="ARBA" id="ARBA00023285"/>
    </source>
</evidence>
<dbReference type="GO" id="GO:0046872">
    <property type="term" value="F:metal ion binding"/>
    <property type="evidence" value="ECO:0007669"/>
    <property type="project" value="UniProtKB-KW"/>
</dbReference>
<feature type="region of interest" description="Disordered" evidence="7">
    <location>
        <begin position="592"/>
        <end position="693"/>
    </location>
</feature>
<feature type="region of interest" description="Disordered" evidence="7">
    <location>
        <begin position="526"/>
        <end position="546"/>
    </location>
</feature>
<dbReference type="Gene3D" id="3.20.20.370">
    <property type="entry name" value="Glycoside hydrolase/deacetylase"/>
    <property type="match status" value="1"/>
</dbReference>
<keyword evidence="2" id="KW-0479">Metal-binding</keyword>
<sequence>MISVLATSLAVMPALAYGLTTPGIENAPVAPFSFPDGDIVATEIHESSAEDTLMDVAEITLKDTYPRPTIPWLSHLPRPKLGSVPYGRVLTSCARPNTIALTFDDGPWKYTEDLLDLLGASGARATFFVCGGNMGGDGQLTRPGYPPLLRRMVREGHQVGTHTWGHADLAALDGAAVARQVLANEQALVQDLGLIPTYLRPPYFSSDDEALAVVGGLGYHVVNAGVDTRDWAGDYDAARDNFDEAVRDAKGKIVLAHDVKERTAHELAEYMIAQAEEHGYRLVTVGECLGDPPRNWYRSPSTGKSWLARTRGTDSHGSGSGSGSGSGNGRDRGRGRGRGRGQGRGLVERAVVPLPDAARGNETSDPTATPGASSIILYAQTVTLPVEAPPIVVRRAEEAPVATHTEVPGWSGFDPCLYVFADDLEPWREWCCDRGYDSCPERNGSEVQEEAAAAAAVEPVERRHAHPPTSTSATVTTTTRAAIDADYWSVHTVIVGELCKRPGEECVPVYKTVTRIADVADRRPTGTTRTTTITASDHHRRSRGRRDHYPETFAAAIRAMPTTTVAFPSSRGVSLLDDEVMPPTMTMMARPVRDGEEGATWADEGENEDMMETDKRSVLADSHVVDDLTEELVGDMDDYPTGREGALREGGGQDQGQEAGKGQDHGEQQHQQEKEQEQEYEHHPAAHATTAAGRVPVTAGAVRGPVARWAMLLVVVTNLYLLFR</sequence>
<evidence type="ECO:0000256" key="5">
    <source>
        <dbReference type="ARBA" id="ARBA00023277"/>
    </source>
</evidence>
<evidence type="ECO:0000256" key="2">
    <source>
        <dbReference type="ARBA" id="ARBA00022723"/>
    </source>
</evidence>
<feature type="chain" id="PRO_5019255711" description="NodB homology domain-containing protein" evidence="8">
    <location>
        <begin position="17"/>
        <end position="724"/>
    </location>
</feature>
<dbReference type="PROSITE" id="PS51677">
    <property type="entry name" value="NODB"/>
    <property type="match status" value="1"/>
</dbReference>
<keyword evidence="3 8" id="KW-0732">Signal</keyword>
<keyword evidence="11" id="KW-1185">Reference proteome</keyword>
<feature type="compositionally biased region" description="Acidic residues" evidence="7">
    <location>
        <begin position="627"/>
        <end position="638"/>
    </location>
</feature>
<organism evidence="10 11">
    <name type="scientific">Cytospora chrysosperma</name>
    <name type="common">Cytospora canker fungus</name>
    <name type="synonym">Sphaeria chrysosperma</name>
    <dbReference type="NCBI Taxonomy" id="252740"/>
    <lineage>
        <taxon>Eukaryota</taxon>
        <taxon>Fungi</taxon>
        <taxon>Dikarya</taxon>
        <taxon>Ascomycota</taxon>
        <taxon>Pezizomycotina</taxon>
        <taxon>Sordariomycetes</taxon>
        <taxon>Sordariomycetidae</taxon>
        <taxon>Diaporthales</taxon>
        <taxon>Cytosporaceae</taxon>
        <taxon>Cytospora</taxon>
    </lineage>
</organism>
<feature type="signal peptide" evidence="8">
    <location>
        <begin position="1"/>
        <end position="16"/>
    </location>
</feature>
<evidence type="ECO:0000256" key="3">
    <source>
        <dbReference type="ARBA" id="ARBA00022729"/>
    </source>
</evidence>